<reference evidence="1 2" key="1">
    <citation type="submission" date="2015-11" db="EMBL/GenBank/DDBJ databases">
        <title>Draft Genome Sequence of the Strain BR 10423 (Rhizobium sp.) isolated from nodules of Mimosa pudica.</title>
        <authorList>
            <person name="Barauna A.C."/>
            <person name="Zilli J.E."/>
            <person name="Simoes-Araujo J.L."/>
            <person name="Reis V.M."/>
            <person name="James E.K."/>
            <person name="Reis F.B.Jr."/>
            <person name="Rouws L.F."/>
            <person name="Passos S.R."/>
            <person name="Gois S.R."/>
        </authorList>
    </citation>
    <scope>NUCLEOTIDE SEQUENCE [LARGE SCALE GENOMIC DNA]</scope>
    <source>
        <strain evidence="1 2">BR10423</strain>
    </source>
</reference>
<dbReference type="EMBL" id="LNCD01000096">
    <property type="protein sequence ID" value="KWV48669.1"/>
    <property type="molecule type" value="Genomic_DNA"/>
</dbReference>
<comment type="caution">
    <text evidence="1">The sequence shown here is derived from an EMBL/GenBank/DDBJ whole genome shotgun (WGS) entry which is preliminary data.</text>
</comment>
<gene>
    <name evidence="1" type="ORF">AS026_11870</name>
</gene>
<proteinExistence type="predicted"/>
<dbReference type="AlphaFoldDB" id="A0A109JGZ0"/>
<accession>A0A109JGZ0</accession>
<evidence type="ECO:0000313" key="2">
    <source>
        <dbReference type="Proteomes" id="UP000068164"/>
    </source>
</evidence>
<dbReference type="RefSeq" id="WP_062371851.1">
    <property type="nucleotide sequence ID" value="NZ_LNCD01000096.1"/>
</dbReference>
<keyword evidence="2" id="KW-1185">Reference proteome</keyword>
<protein>
    <submittedName>
        <fullName evidence="1">Uncharacterized protein</fullName>
    </submittedName>
</protein>
<name>A0A109JGZ0_9HYPH</name>
<dbReference type="Proteomes" id="UP000068164">
    <property type="component" value="Unassembled WGS sequence"/>
</dbReference>
<evidence type="ECO:0000313" key="1">
    <source>
        <dbReference type="EMBL" id="KWV48669.1"/>
    </source>
</evidence>
<organism evidence="1 2">
    <name type="scientific">Rhizobium altiplani</name>
    <dbReference type="NCBI Taxonomy" id="1864509"/>
    <lineage>
        <taxon>Bacteria</taxon>
        <taxon>Pseudomonadati</taxon>
        <taxon>Pseudomonadota</taxon>
        <taxon>Alphaproteobacteria</taxon>
        <taxon>Hyphomicrobiales</taxon>
        <taxon>Rhizobiaceae</taxon>
        <taxon>Rhizobium/Agrobacterium group</taxon>
        <taxon>Rhizobium</taxon>
    </lineage>
</organism>
<sequence>MGIGRILREDRALPCPRLIVFQPLPYGLEVEAQLTLDRQLAPTHAVQAGDLLKKSTPILVPIILLSCCASLEQPFFPALAAHLIIRVDLRHKRLCDIPNNAVLSLALPRRNCSRIFNRCLT</sequence>